<proteinExistence type="predicted"/>
<keyword evidence="2" id="KW-1185">Reference proteome</keyword>
<evidence type="ECO:0000313" key="1">
    <source>
        <dbReference type="EMBL" id="GFS36647.1"/>
    </source>
</evidence>
<dbReference type="Proteomes" id="UP000887013">
    <property type="component" value="Unassembled WGS sequence"/>
</dbReference>
<name>A0A8X6IA10_NEPPI</name>
<evidence type="ECO:0000313" key="2">
    <source>
        <dbReference type="Proteomes" id="UP000887013"/>
    </source>
</evidence>
<gene>
    <name evidence="1" type="ORF">NPIL_141271</name>
</gene>
<protein>
    <submittedName>
        <fullName evidence="1">Uncharacterized protein</fullName>
    </submittedName>
</protein>
<organism evidence="1 2">
    <name type="scientific">Nephila pilipes</name>
    <name type="common">Giant wood spider</name>
    <name type="synonym">Nephila maculata</name>
    <dbReference type="NCBI Taxonomy" id="299642"/>
    <lineage>
        <taxon>Eukaryota</taxon>
        <taxon>Metazoa</taxon>
        <taxon>Ecdysozoa</taxon>
        <taxon>Arthropoda</taxon>
        <taxon>Chelicerata</taxon>
        <taxon>Arachnida</taxon>
        <taxon>Araneae</taxon>
        <taxon>Araneomorphae</taxon>
        <taxon>Entelegynae</taxon>
        <taxon>Araneoidea</taxon>
        <taxon>Nephilidae</taxon>
        <taxon>Nephila</taxon>
    </lineage>
</organism>
<feature type="non-terminal residue" evidence="1">
    <location>
        <position position="48"/>
    </location>
</feature>
<sequence>MAEKKLKIKHDNLKLVWIIRIRILGDQSWDERGRVSPTNRETLADLEV</sequence>
<dbReference type="EMBL" id="BMAW01042895">
    <property type="protein sequence ID" value="GFS36647.1"/>
    <property type="molecule type" value="Genomic_DNA"/>
</dbReference>
<comment type="caution">
    <text evidence="1">The sequence shown here is derived from an EMBL/GenBank/DDBJ whole genome shotgun (WGS) entry which is preliminary data.</text>
</comment>
<dbReference type="AlphaFoldDB" id="A0A8X6IA10"/>
<reference evidence="1" key="1">
    <citation type="submission" date="2020-08" db="EMBL/GenBank/DDBJ databases">
        <title>Multicomponent nature underlies the extraordinary mechanical properties of spider dragline silk.</title>
        <authorList>
            <person name="Kono N."/>
            <person name="Nakamura H."/>
            <person name="Mori M."/>
            <person name="Yoshida Y."/>
            <person name="Ohtoshi R."/>
            <person name="Malay A.D."/>
            <person name="Moran D.A.P."/>
            <person name="Tomita M."/>
            <person name="Numata K."/>
            <person name="Arakawa K."/>
        </authorList>
    </citation>
    <scope>NUCLEOTIDE SEQUENCE</scope>
</reference>
<accession>A0A8X6IA10</accession>